<sequence>MKDVQAAVIAPMTFAHLVAMTTPFGLHEHAEFHTPRAELGYCTDDVARALTVVVRESQRSAELEGLESVYLGFLERAVSVRGAVHNRMSAAGVWTDEPTTDDWWGRAIAGLGAAVRYSHDAGHRARALRAFLRAATRSSIDVRASAFAAIGAADVLKARPDATPARMLLIQCLSRIPRVDDEGRGWPEPRLRYANAALCDALIVGGDVLGWRANAADGLRMLEGLLSVETDPRGHLSVTGSSGRGTGEAGPQWDQQPIEPAAIADACAHALEVTGDRRWAGEVLRAWAWFEGDNDNGIPMFDEVRGGGYDGLVPGGRNENCGAESTLASIRTNQNARMAGRWIS</sequence>
<comment type="caution">
    <text evidence="1">The sequence shown here is derived from an EMBL/GenBank/DDBJ whole genome shotgun (WGS) entry which is preliminary data.</text>
</comment>
<gene>
    <name evidence="1" type="ORF">JOF42_002747</name>
</gene>
<proteinExistence type="predicted"/>
<organism evidence="1 2">
    <name type="scientific">Microbacterium phyllosphaerae</name>
    <dbReference type="NCBI Taxonomy" id="124798"/>
    <lineage>
        <taxon>Bacteria</taxon>
        <taxon>Bacillati</taxon>
        <taxon>Actinomycetota</taxon>
        <taxon>Actinomycetes</taxon>
        <taxon>Micrococcales</taxon>
        <taxon>Microbacteriaceae</taxon>
        <taxon>Microbacterium</taxon>
    </lineage>
</organism>
<accession>A0ABS4WSS1</accession>
<name>A0ABS4WSS1_9MICO</name>
<reference evidence="1 2" key="1">
    <citation type="submission" date="2021-03" db="EMBL/GenBank/DDBJ databases">
        <title>Sequencing the genomes of 1000 actinobacteria strains.</title>
        <authorList>
            <person name="Klenk H.-P."/>
        </authorList>
    </citation>
    <scope>NUCLEOTIDE SEQUENCE [LARGE SCALE GENOMIC DNA]</scope>
    <source>
        <strain evidence="1 2">DSM 13468</strain>
    </source>
</reference>
<dbReference type="RefSeq" id="WP_245340809.1">
    <property type="nucleotide sequence ID" value="NZ_BAAAIO010000003.1"/>
</dbReference>
<evidence type="ECO:0000313" key="1">
    <source>
        <dbReference type="EMBL" id="MBP2379252.1"/>
    </source>
</evidence>
<dbReference type="Proteomes" id="UP000703720">
    <property type="component" value="Unassembled WGS sequence"/>
</dbReference>
<protein>
    <recommendedName>
        <fullName evidence="3">Glycosyltransferase</fullName>
    </recommendedName>
</protein>
<evidence type="ECO:0008006" key="3">
    <source>
        <dbReference type="Google" id="ProtNLM"/>
    </source>
</evidence>
<keyword evidence="2" id="KW-1185">Reference proteome</keyword>
<dbReference type="EMBL" id="JAGIOA010000001">
    <property type="protein sequence ID" value="MBP2379252.1"/>
    <property type="molecule type" value="Genomic_DNA"/>
</dbReference>
<evidence type="ECO:0000313" key="2">
    <source>
        <dbReference type="Proteomes" id="UP000703720"/>
    </source>
</evidence>